<proteinExistence type="predicted"/>
<dbReference type="EMBL" id="CM011678">
    <property type="protein sequence ID" value="TMS19362.1"/>
    <property type="molecule type" value="Genomic_DNA"/>
</dbReference>
<accession>A0ACD3RJ23</accession>
<sequence length="69" mass="7544">MLPSLLPLSQSWKMTLIEAAQIILLKTITPESDCSCWMETPTLTTSTPTTLTGTTDPDITSPHKVIKLT</sequence>
<gene>
    <name evidence="1" type="ORF">E3U43_003683</name>
</gene>
<reference evidence="1" key="1">
    <citation type="submission" date="2018-11" db="EMBL/GenBank/DDBJ databases">
        <title>The sequence and de novo assembly of Larimichthys crocea genome using PacBio and Hi-C technologies.</title>
        <authorList>
            <person name="Xu P."/>
            <person name="Chen B."/>
            <person name="Zhou Z."/>
            <person name="Ke Q."/>
            <person name="Wu Y."/>
            <person name="Bai H."/>
            <person name="Pu F."/>
        </authorList>
    </citation>
    <scope>NUCLEOTIDE SEQUENCE</scope>
    <source>
        <tissue evidence="1">Muscle</tissue>
    </source>
</reference>
<dbReference type="Proteomes" id="UP000793456">
    <property type="component" value="Chromosome V"/>
</dbReference>
<name>A0ACD3RJ23_LARCR</name>
<evidence type="ECO:0000313" key="1">
    <source>
        <dbReference type="EMBL" id="TMS19362.1"/>
    </source>
</evidence>
<organism evidence="1 2">
    <name type="scientific">Larimichthys crocea</name>
    <name type="common">Large yellow croaker</name>
    <name type="synonym">Pseudosciaena crocea</name>
    <dbReference type="NCBI Taxonomy" id="215358"/>
    <lineage>
        <taxon>Eukaryota</taxon>
        <taxon>Metazoa</taxon>
        <taxon>Chordata</taxon>
        <taxon>Craniata</taxon>
        <taxon>Vertebrata</taxon>
        <taxon>Euteleostomi</taxon>
        <taxon>Actinopterygii</taxon>
        <taxon>Neopterygii</taxon>
        <taxon>Teleostei</taxon>
        <taxon>Neoteleostei</taxon>
        <taxon>Acanthomorphata</taxon>
        <taxon>Eupercaria</taxon>
        <taxon>Sciaenidae</taxon>
        <taxon>Larimichthys</taxon>
    </lineage>
</organism>
<comment type="caution">
    <text evidence="1">The sequence shown here is derived from an EMBL/GenBank/DDBJ whole genome shotgun (WGS) entry which is preliminary data.</text>
</comment>
<protein>
    <submittedName>
        <fullName evidence="1">Uncharacterized protein</fullName>
    </submittedName>
</protein>
<evidence type="ECO:0000313" key="2">
    <source>
        <dbReference type="Proteomes" id="UP000793456"/>
    </source>
</evidence>
<keyword evidence="2" id="KW-1185">Reference proteome</keyword>